<feature type="DNA-binding region" description="H-T-H motif" evidence="2">
    <location>
        <begin position="30"/>
        <end position="49"/>
    </location>
</feature>
<dbReference type="RefSeq" id="WP_067555854.1">
    <property type="nucleotide sequence ID" value="NZ_CP016895.1"/>
</dbReference>
<dbReference type="InterPro" id="IPR050109">
    <property type="entry name" value="HTH-type_TetR-like_transc_reg"/>
</dbReference>
<proteinExistence type="predicted"/>
<keyword evidence="5" id="KW-1185">Reference proteome</keyword>
<dbReference type="InterPro" id="IPR036271">
    <property type="entry name" value="Tet_transcr_reg_TetR-rel_C_sf"/>
</dbReference>
<protein>
    <submittedName>
        <fullName evidence="4">TetR family transcriptional regulator</fullName>
    </submittedName>
</protein>
<gene>
    <name evidence="4" type="ORF">BFG52_10695</name>
</gene>
<sequence>MSYLQRDKRRELILAAAMQIALQDGLAAITARRVAQQAEVSTGQVHHHFQSISHLRAESFLALMQQMEAIEADFRPQTPLARLLVELGAENIEQTQAYLALWNEAEVLLNSDAVLKEAYKLNMQLWQQNIVAIIEQGILAHAFQLRSNQNSQQVAWQFIAFVCGLEGIYQLGLTQASAEDFKQHMSNIITALLSPSNI</sequence>
<dbReference type="Gene3D" id="1.10.357.10">
    <property type="entry name" value="Tetracycline Repressor, domain 2"/>
    <property type="match status" value="1"/>
</dbReference>
<dbReference type="SUPFAM" id="SSF48498">
    <property type="entry name" value="Tetracyclin repressor-like, C-terminal domain"/>
    <property type="match status" value="1"/>
</dbReference>
<dbReference type="AlphaFoldDB" id="A0A1B2M0Q8"/>
<dbReference type="STRING" id="1789224.BFG52_10695"/>
<dbReference type="Pfam" id="PF00440">
    <property type="entry name" value="TetR_N"/>
    <property type="match status" value="1"/>
</dbReference>
<dbReference type="GO" id="GO:0003700">
    <property type="term" value="F:DNA-binding transcription factor activity"/>
    <property type="evidence" value="ECO:0007669"/>
    <property type="project" value="TreeGrafter"/>
</dbReference>
<accession>A0A1B2M0Q8</accession>
<dbReference type="InterPro" id="IPR001647">
    <property type="entry name" value="HTH_TetR"/>
</dbReference>
<evidence type="ECO:0000256" key="1">
    <source>
        <dbReference type="ARBA" id="ARBA00023125"/>
    </source>
</evidence>
<feature type="domain" description="HTH tetR-type" evidence="3">
    <location>
        <begin position="7"/>
        <end position="67"/>
    </location>
</feature>
<evidence type="ECO:0000313" key="4">
    <source>
        <dbReference type="EMBL" id="AOA58770.1"/>
    </source>
</evidence>
<dbReference type="NCBIfam" id="NF011572">
    <property type="entry name" value="PRK14996.1"/>
    <property type="match status" value="1"/>
</dbReference>
<keyword evidence="1 2" id="KW-0238">DNA-binding</keyword>
<dbReference type="PROSITE" id="PS50977">
    <property type="entry name" value="HTH_TETR_2"/>
    <property type="match status" value="1"/>
</dbReference>
<dbReference type="GO" id="GO:0000976">
    <property type="term" value="F:transcription cis-regulatory region binding"/>
    <property type="evidence" value="ECO:0007669"/>
    <property type="project" value="TreeGrafter"/>
</dbReference>
<dbReference type="SUPFAM" id="SSF46689">
    <property type="entry name" value="Homeodomain-like"/>
    <property type="match status" value="1"/>
</dbReference>
<dbReference type="KEGG" id="ala:BFG52_10695"/>
<name>A0A1B2M0Q8_9GAMM</name>
<dbReference type="Proteomes" id="UP000093391">
    <property type="component" value="Chromosome"/>
</dbReference>
<evidence type="ECO:0000313" key="5">
    <source>
        <dbReference type="Proteomes" id="UP000093391"/>
    </source>
</evidence>
<evidence type="ECO:0000256" key="2">
    <source>
        <dbReference type="PROSITE-ProRule" id="PRU00335"/>
    </source>
</evidence>
<dbReference type="OrthoDB" id="9816296at2"/>
<dbReference type="InterPro" id="IPR009057">
    <property type="entry name" value="Homeodomain-like_sf"/>
</dbReference>
<evidence type="ECO:0000259" key="3">
    <source>
        <dbReference type="PROSITE" id="PS50977"/>
    </source>
</evidence>
<reference evidence="4 5" key="1">
    <citation type="submission" date="2016-08" db="EMBL/GenBank/DDBJ databases">
        <authorList>
            <person name="Seilhamer J.J."/>
        </authorList>
    </citation>
    <scope>NUCLEOTIDE SEQUENCE [LARGE SCALE GENOMIC DNA]</scope>
    <source>
        <strain evidence="4 5">BRTC-1</strain>
    </source>
</reference>
<dbReference type="PANTHER" id="PTHR30055">
    <property type="entry name" value="HTH-TYPE TRANSCRIPTIONAL REGULATOR RUTR"/>
    <property type="match status" value="1"/>
</dbReference>
<dbReference type="EMBL" id="CP016895">
    <property type="protein sequence ID" value="AOA58770.1"/>
    <property type="molecule type" value="Genomic_DNA"/>
</dbReference>
<dbReference type="PANTHER" id="PTHR30055:SF223">
    <property type="entry name" value="HTH-TYPE TRANSCRIPTIONAL REGULATOR UIDR"/>
    <property type="match status" value="1"/>
</dbReference>
<organism evidence="4 5">
    <name type="scientific">Acinetobacter larvae</name>
    <dbReference type="NCBI Taxonomy" id="1789224"/>
    <lineage>
        <taxon>Bacteria</taxon>
        <taxon>Pseudomonadati</taxon>
        <taxon>Pseudomonadota</taxon>
        <taxon>Gammaproteobacteria</taxon>
        <taxon>Moraxellales</taxon>
        <taxon>Moraxellaceae</taxon>
        <taxon>Acinetobacter</taxon>
    </lineage>
</organism>